<evidence type="ECO:0000313" key="1">
    <source>
        <dbReference type="EMBL" id="MEE1971852.1"/>
    </source>
</evidence>
<dbReference type="EMBL" id="JAZDDF010000001">
    <property type="protein sequence ID" value="MEE1971852.1"/>
    <property type="molecule type" value="Genomic_DNA"/>
</dbReference>
<protein>
    <recommendedName>
        <fullName evidence="3">Leucine-rich repeat domain-containing protein</fullName>
    </recommendedName>
</protein>
<keyword evidence="2" id="KW-1185">Reference proteome</keyword>
<gene>
    <name evidence="1" type="ORF">V1H85_05310</name>
</gene>
<reference evidence="1 2" key="1">
    <citation type="submission" date="2024-01" db="EMBL/GenBank/DDBJ databases">
        <title>Maribacter spp. originated from different algae showed divergent polysaccharides utilization ability.</title>
        <authorList>
            <person name="Wang H."/>
            <person name="Wu Y."/>
        </authorList>
    </citation>
    <scope>NUCLEOTIDE SEQUENCE [LARGE SCALE GENOMIC DNA]</scope>
    <source>
        <strain evidence="1 2">KPT27_14</strain>
    </source>
</reference>
<dbReference type="Proteomes" id="UP001343698">
    <property type="component" value="Unassembled WGS sequence"/>
</dbReference>
<proteinExistence type="predicted"/>
<dbReference type="InterPro" id="IPR032675">
    <property type="entry name" value="LRR_dom_sf"/>
</dbReference>
<dbReference type="InterPro" id="IPR001611">
    <property type="entry name" value="Leu-rich_rpt"/>
</dbReference>
<dbReference type="SUPFAM" id="SSF52058">
    <property type="entry name" value="L domain-like"/>
    <property type="match status" value="1"/>
</dbReference>
<dbReference type="RefSeq" id="WP_262713839.1">
    <property type="nucleotide sequence ID" value="NZ_JAZDDF010000001.1"/>
</dbReference>
<evidence type="ECO:0000313" key="2">
    <source>
        <dbReference type="Proteomes" id="UP001343698"/>
    </source>
</evidence>
<name>A0ABU7IFX9_9FLAO</name>
<sequence>MENMVHLEEMVLSYNSFEGNLPESITNLEHLELVQLHRNNLIS</sequence>
<evidence type="ECO:0008006" key="3">
    <source>
        <dbReference type="Google" id="ProtNLM"/>
    </source>
</evidence>
<dbReference type="Gene3D" id="3.80.10.10">
    <property type="entry name" value="Ribonuclease Inhibitor"/>
    <property type="match status" value="1"/>
</dbReference>
<organism evidence="1 2">
    <name type="scientific">Maribacter flavus</name>
    <dbReference type="NCBI Taxonomy" id="1658664"/>
    <lineage>
        <taxon>Bacteria</taxon>
        <taxon>Pseudomonadati</taxon>
        <taxon>Bacteroidota</taxon>
        <taxon>Flavobacteriia</taxon>
        <taxon>Flavobacteriales</taxon>
        <taxon>Flavobacteriaceae</taxon>
        <taxon>Maribacter</taxon>
    </lineage>
</organism>
<dbReference type="Pfam" id="PF00560">
    <property type="entry name" value="LRR_1"/>
    <property type="match status" value="1"/>
</dbReference>
<accession>A0ABU7IFX9</accession>
<comment type="caution">
    <text evidence="1">The sequence shown here is derived from an EMBL/GenBank/DDBJ whole genome shotgun (WGS) entry which is preliminary data.</text>
</comment>